<dbReference type="GO" id="GO:0005886">
    <property type="term" value="C:plasma membrane"/>
    <property type="evidence" value="ECO:0007669"/>
    <property type="project" value="UniProtKB-SubCell"/>
</dbReference>
<organism evidence="9 10">
    <name type="scientific">Duganella alba</name>
    <dbReference type="NCBI Taxonomy" id="2666081"/>
    <lineage>
        <taxon>Bacteria</taxon>
        <taxon>Pseudomonadati</taxon>
        <taxon>Pseudomonadota</taxon>
        <taxon>Betaproteobacteria</taxon>
        <taxon>Burkholderiales</taxon>
        <taxon>Oxalobacteraceae</taxon>
        <taxon>Telluria group</taxon>
        <taxon>Duganella</taxon>
    </lineage>
</organism>
<gene>
    <name evidence="9" type="ORF">GJ697_22325</name>
</gene>
<feature type="transmembrane region" description="Helical" evidence="8">
    <location>
        <begin position="318"/>
        <end position="336"/>
    </location>
</feature>
<feature type="transmembrane region" description="Helical" evidence="8">
    <location>
        <begin position="194"/>
        <end position="217"/>
    </location>
</feature>
<feature type="transmembrane region" description="Helical" evidence="8">
    <location>
        <begin position="104"/>
        <end position="126"/>
    </location>
</feature>
<keyword evidence="5 8" id="KW-1133">Transmembrane helix</keyword>
<dbReference type="Pfam" id="PF02447">
    <property type="entry name" value="GntP_permease"/>
    <property type="match status" value="1"/>
</dbReference>
<evidence type="ECO:0000256" key="6">
    <source>
        <dbReference type="ARBA" id="ARBA00023136"/>
    </source>
</evidence>
<keyword evidence="10" id="KW-1185">Reference proteome</keyword>
<feature type="transmembrane region" description="Helical" evidence="8">
    <location>
        <begin position="20"/>
        <end position="38"/>
    </location>
</feature>
<evidence type="ECO:0000313" key="9">
    <source>
        <dbReference type="EMBL" id="MRX10572.1"/>
    </source>
</evidence>
<evidence type="ECO:0000256" key="5">
    <source>
        <dbReference type="ARBA" id="ARBA00022989"/>
    </source>
</evidence>
<evidence type="ECO:0000256" key="7">
    <source>
        <dbReference type="ARBA" id="ARBA00049663"/>
    </source>
</evidence>
<feature type="transmembrane region" description="Helical" evidence="8">
    <location>
        <begin position="275"/>
        <end position="298"/>
    </location>
</feature>
<dbReference type="PANTHER" id="PTHR30354:SF22">
    <property type="entry name" value="HIGH-AFFINITY GLUCONATE TRANSPORTER"/>
    <property type="match status" value="1"/>
</dbReference>
<feature type="transmembrane region" description="Helical" evidence="8">
    <location>
        <begin position="157"/>
        <end position="174"/>
    </location>
</feature>
<keyword evidence="4 8" id="KW-0812">Transmembrane</keyword>
<dbReference type="RefSeq" id="WP_154362905.1">
    <property type="nucleotide sequence ID" value="NZ_WKJM01000022.1"/>
</dbReference>
<comment type="similarity">
    <text evidence="7">Belongs to the GntP permease family.</text>
</comment>
<dbReference type="AlphaFoldDB" id="A0A6L5QMU4"/>
<evidence type="ECO:0000256" key="4">
    <source>
        <dbReference type="ARBA" id="ARBA00022692"/>
    </source>
</evidence>
<proteinExistence type="inferred from homology"/>
<protein>
    <submittedName>
        <fullName evidence="9">Gluconate transporter</fullName>
    </submittedName>
</protein>
<sequence length="458" mass="46963">MSALVVASPLATLLGVTPAAWALIAVALSVGLLTLLIAWGKVQPLLAFVAAALAAALLLGMPVESIPRSIDKGIGDLLGSLIVIVCLGAVFGKLIADSGAAQRIASYLIGVFGSARMPVALTLTGFVAGIPLYYNVGFVLLVPLVFSLVYQSGRPAVALAIPLLAGLSIAHGFLPPHPSPTALVAQFHADMGRTLLYGLIVAVPTLIIAGPVFAMTLKRVQAEPAPMFRTGLRDEAELPGVFNSFATALLPVWLLAATTAAAALPIADPALKSTVAFLANPMIVMLIALLVAVCTLGVARGRKLTVLMSGAQDAMRDIAPILLVIAGAGALKQVLVDSGVSAQLGTQLGALPVPPLVLGWLVATLIRICLGSATVAGLTAAGIVAPVAQASGVDPSLMVLAIGAGSLMCSHVNDSGFWMFKEYFGLSLKDTFRSWTLMETLVGVFGLIFVLILSAFLG</sequence>
<name>A0A6L5QMU4_9BURK</name>
<dbReference type="EMBL" id="WKJM01000022">
    <property type="protein sequence ID" value="MRX10572.1"/>
    <property type="molecule type" value="Genomic_DNA"/>
</dbReference>
<evidence type="ECO:0000256" key="3">
    <source>
        <dbReference type="ARBA" id="ARBA00022475"/>
    </source>
</evidence>
<dbReference type="Proteomes" id="UP000481037">
    <property type="component" value="Unassembled WGS sequence"/>
</dbReference>
<evidence type="ECO:0000256" key="8">
    <source>
        <dbReference type="SAM" id="Phobius"/>
    </source>
</evidence>
<evidence type="ECO:0000256" key="1">
    <source>
        <dbReference type="ARBA" id="ARBA00004651"/>
    </source>
</evidence>
<evidence type="ECO:0000313" key="10">
    <source>
        <dbReference type="Proteomes" id="UP000481037"/>
    </source>
</evidence>
<dbReference type="GO" id="GO:0015128">
    <property type="term" value="F:gluconate transmembrane transporter activity"/>
    <property type="evidence" value="ECO:0007669"/>
    <property type="project" value="InterPro"/>
</dbReference>
<dbReference type="PIRSF" id="PIRSF002746">
    <property type="entry name" value="Gluconate_transporter"/>
    <property type="match status" value="1"/>
</dbReference>
<dbReference type="InterPro" id="IPR003474">
    <property type="entry name" value="Glcn_transporter"/>
</dbReference>
<feature type="transmembrane region" description="Helical" evidence="8">
    <location>
        <begin position="74"/>
        <end position="92"/>
    </location>
</feature>
<feature type="transmembrane region" description="Helical" evidence="8">
    <location>
        <begin position="397"/>
        <end position="420"/>
    </location>
</feature>
<keyword evidence="2" id="KW-0813">Transport</keyword>
<evidence type="ECO:0000256" key="2">
    <source>
        <dbReference type="ARBA" id="ARBA00022448"/>
    </source>
</evidence>
<feature type="transmembrane region" description="Helical" evidence="8">
    <location>
        <begin position="440"/>
        <end position="457"/>
    </location>
</feature>
<feature type="transmembrane region" description="Helical" evidence="8">
    <location>
        <begin position="45"/>
        <end position="62"/>
    </location>
</feature>
<feature type="transmembrane region" description="Helical" evidence="8">
    <location>
        <begin position="356"/>
        <end position="385"/>
    </location>
</feature>
<reference evidence="9 10" key="1">
    <citation type="submission" date="2019-11" db="EMBL/GenBank/DDBJ databases">
        <title>Novel species isolated from a subtropical stream in China.</title>
        <authorList>
            <person name="Lu H."/>
        </authorList>
    </citation>
    <scope>NUCLEOTIDE SEQUENCE [LARGE SCALE GENOMIC DNA]</scope>
    <source>
        <strain evidence="9 10">FT25W</strain>
    </source>
</reference>
<keyword evidence="3" id="KW-1003">Cell membrane</keyword>
<feature type="transmembrane region" description="Helical" evidence="8">
    <location>
        <begin position="238"/>
        <end position="263"/>
    </location>
</feature>
<keyword evidence="6 8" id="KW-0472">Membrane</keyword>
<comment type="subcellular location">
    <subcellularLocation>
        <location evidence="1">Cell membrane</location>
        <topology evidence="1">Multi-pass membrane protein</topology>
    </subcellularLocation>
</comment>
<comment type="caution">
    <text evidence="9">The sequence shown here is derived from an EMBL/GenBank/DDBJ whole genome shotgun (WGS) entry which is preliminary data.</text>
</comment>
<dbReference type="NCBIfam" id="TIGR00791">
    <property type="entry name" value="gntP"/>
    <property type="match status" value="1"/>
</dbReference>
<dbReference type="PANTHER" id="PTHR30354">
    <property type="entry name" value="GNT FAMILY GLUCONATE TRANSPORTER"/>
    <property type="match status" value="1"/>
</dbReference>
<feature type="transmembrane region" description="Helical" evidence="8">
    <location>
        <begin position="132"/>
        <end position="150"/>
    </location>
</feature>
<accession>A0A6L5QMU4</accession>